<dbReference type="EC" id="2.7.7.48" evidence="7"/>
<sequence>MASTLISSDISATLRIYSEVINNTNTSPPDNPMSDHSNPRLTKVLDELSKLPCRNINEFRKMIRNFQPHFIQRRYGYRRNPLPRREDNFLWVVRNRIQSSVETQFLAATNSVPQQSLNLDISLTDESTSITPGSILGSIKMLENSHHFPAFKSMIQIFNARYGGSFQDSAHLQSPQYPQLLAYLFGQLIAIKDRVDLFRPSNPLSLADALFGFTLAQNARPRFDDHSYAKACQEPLVIPAASNSDCGACGFGQINANQPLTLPLGAWFFVNPETVNYQSFRDFLWLSFATHQRMPNQMQNNWPCSLNIVSTCAAPGRQAPHAGELTDERVRLALDTGHRILLSMFNDDEETLRYYQRKGFETMFRPCWFYTEGGLLRKATRYVSGVPLNGLYYGDGATSYVVSPIHTDAHPGITAAIESFVDIMVLQAVFSFSGPKVVGAKVNAGQIDAAMVGGPAVAEGDGFVYDPLRPAPPLSAFFTEFIHRPAGQRIFQMAMSQIYPSHAPLGIANVINSIHFCKTKIVNNKLRATFVRRPPRAPHLKADTAIINRFHDPELAYALGILADGIAPLDGSHEYNVLDELDYLFNGGDIRNSFGLNALNTRGLGQIVHIRPKREPGKRPRRGFYTTLDGQVHPVTQDAPLDEIYHWRDHGNLTRPYSCHILDSQGLEFADRFQRTVTRKDPCGRQLTPQDMRCLPGPQLRAKAGQRHVERINQCGGSVIYPRLSTARACTKSAIDLMTKALAHQLWYLYKSSDLLRQLPTMIPHSYKTFLVWLLRIDPHNEKSSIRHFPSQDNHEVITHSLRNLTKEQDFTLFPIIDIVQAKGRVNGYGRNLLDGSPLPDFALQQMLLPNTANDVVCAILLLGVVLSMLRSPISIIVNISRAICRNDSLLKDLSDFNKMLGLPRIPIANCLTELNTLQGRGVTSSDAKRDLTHRRADVNPHVAKISRENLTEAINQIYKEEISRKELPDTFKQDVFTFPLWVKKGAHHHPLFGSYDNRLELVENLELDRVLKSQAAVYITQAPKLEHGKTRFIYNCDTVSYIFFDYILNYIESVWSKKHVLLNPDYMNPVIFSTLNYDEFCMLDYTDFNSQHSIESMKQVFLFLFPFLLWSMHSILRGCVTSFDNMYINKTHWNSTLPSGHRATTFINSVLNRAYNLPFLQVANAFHTGDDVLLCGKADYATLINTVPYELNKTKQSFGPSAEFLRLHKHNDQVSGYAARAISSLVSGNWLSFANPLWQGSLLSIMQQNYTRSAWSGLLPYIPVSMKKEVQRRNDLRSRITNGLFSGDIVPSGCPCYKSNAAILSAVVPDTVVKAPPTFFDLRTLDILKQTSPWINTASRYMDLLEGRHKESDNKNVIYSIQYLPSKMLPMIDVDPADATGLRKRYHGRSHIAHPLPRDGHLKEFRFATCRVGPATALRLGGLWPANRINLIKPVYV</sequence>
<dbReference type="Pfam" id="PF02123">
    <property type="entry name" value="RdRP_4"/>
    <property type="match status" value="1"/>
</dbReference>
<dbReference type="GO" id="GO:0006351">
    <property type="term" value="P:DNA-templated transcription"/>
    <property type="evidence" value="ECO:0007669"/>
    <property type="project" value="InterPro"/>
</dbReference>
<keyword evidence="3 7" id="KW-0808">Transferase</keyword>
<comment type="catalytic activity">
    <reaction evidence="6 7">
        <text>RNA(n) + a ribonucleoside 5'-triphosphate = RNA(n+1) + diphosphate</text>
        <dbReference type="Rhea" id="RHEA:21248"/>
        <dbReference type="Rhea" id="RHEA-COMP:14527"/>
        <dbReference type="Rhea" id="RHEA-COMP:17342"/>
        <dbReference type="ChEBI" id="CHEBI:33019"/>
        <dbReference type="ChEBI" id="CHEBI:61557"/>
        <dbReference type="ChEBI" id="CHEBI:140395"/>
        <dbReference type="EC" id="2.7.7.48"/>
    </reaction>
</comment>
<evidence type="ECO:0000256" key="4">
    <source>
        <dbReference type="ARBA" id="ARBA00022695"/>
    </source>
</evidence>
<evidence type="ECO:0000256" key="7">
    <source>
        <dbReference type="RuleBase" id="RU364050"/>
    </source>
</evidence>
<dbReference type="EMBL" id="JF436870">
    <property type="protein sequence ID" value="AET81014.1"/>
    <property type="molecule type" value="Genomic_RNA"/>
</dbReference>
<dbReference type="GO" id="GO:0003968">
    <property type="term" value="F:RNA-directed RNA polymerase activity"/>
    <property type="evidence" value="ECO:0007669"/>
    <property type="project" value="UniProtKB-KW"/>
</dbReference>
<accession>G9CIN8</accession>
<evidence type="ECO:0000256" key="2">
    <source>
        <dbReference type="ARBA" id="ARBA00022484"/>
    </source>
</evidence>
<keyword evidence="4 7" id="KW-0548">Nucleotidyltransferase</keyword>
<comment type="similarity">
    <text evidence="1">Belongs to the totiviridae RNA-directed RNA polymerase family.</text>
</comment>
<keyword evidence="7" id="KW-0693">Viral RNA replication</keyword>
<evidence type="ECO:0000256" key="5">
    <source>
        <dbReference type="ARBA" id="ARBA00022741"/>
    </source>
</evidence>
<keyword evidence="2 7" id="KW-0696">RNA-directed RNA polymerase</keyword>
<name>G9CIN8_9VIRU</name>
<evidence type="ECO:0000256" key="6">
    <source>
        <dbReference type="ARBA" id="ARBA00048744"/>
    </source>
</evidence>
<keyword evidence="5 7" id="KW-0547">Nucleotide-binding</keyword>
<dbReference type="InterPro" id="IPR043502">
    <property type="entry name" value="DNA/RNA_pol_sf"/>
</dbReference>
<dbReference type="GO" id="GO:0000166">
    <property type="term" value="F:nucleotide binding"/>
    <property type="evidence" value="ECO:0007669"/>
    <property type="project" value="UniProtKB-KW"/>
</dbReference>
<dbReference type="SUPFAM" id="SSF56672">
    <property type="entry name" value="DNA/RNA polymerases"/>
    <property type="match status" value="1"/>
</dbReference>
<dbReference type="InterPro" id="IPR001795">
    <property type="entry name" value="RNA-dir_pol_luteovirus"/>
</dbReference>
<protein>
    <recommendedName>
        <fullName evidence="7">RNA-directed RNA polymerase</fullName>
        <ecNumber evidence="7">2.7.7.48</ecNumber>
    </recommendedName>
</protein>
<evidence type="ECO:0000256" key="3">
    <source>
        <dbReference type="ARBA" id="ARBA00022679"/>
    </source>
</evidence>
<evidence type="ECO:0000256" key="1">
    <source>
        <dbReference type="ARBA" id="ARBA00010455"/>
    </source>
</evidence>
<organism evidence="8">
    <name type="scientific">Trichomonas vaginalis virus 2</name>
    <dbReference type="NCBI Taxonomy" id="674954"/>
    <lineage>
        <taxon>Viruses</taxon>
        <taxon>Riboviria</taxon>
        <taxon>Orthornavirae</taxon>
        <taxon>Duplornaviricota</taxon>
        <taxon>Chrymotiviricetes</taxon>
        <taxon>Ghabrivirales</taxon>
        <taxon>Alphatotivirineae</taxon>
        <taxon>Pseudototiviridae</taxon>
        <taxon>Trichomonasvirus</taxon>
        <taxon>Trichomonasvirus vagisecundus</taxon>
    </lineage>
</organism>
<evidence type="ECO:0000313" key="8">
    <source>
        <dbReference type="EMBL" id="AET81014.1"/>
    </source>
</evidence>
<proteinExistence type="inferred from homology"/>
<dbReference type="GO" id="GO:0003723">
    <property type="term" value="F:RNA binding"/>
    <property type="evidence" value="ECO:0007669"/>
    <property type="project" value="InterPro"/>
</dbReference>
<reference evidence="8" key="1">
    <citation type="journal article" date="2012" name="Infect. Genet. Evol.">
        <title>Genetic characterization of three Cuban Trichomonas vaginalis virus. Phylogeny of Totiviridae family.</title>
        <authorList>
            <person name="Fraga J."/>
            <person name="Rojas L."/>
            <person name="Sariego I."/>
            <person name="Fernandez-Calienes A."/>
        </authorList>
    </citation>
    <scope>NUCLEOTIDE SEQUENCE</scope>
    <source>
        <strain evidence="8">C76</strain>
    </source>
</reference>